<dbReference type="AlphaFoldDB" id="A0A820K634"/>
<protein>
    <submittedName>
        <fullName evidence="1">Uncharacterized protein</fullName>
    </submittedName>
</protein>
<evidence type="ECO:0000313" key="2">
    <source>
        <dbReference type="Proteomes" id="UP000663823"/>
    </source>
</evidence>
<feature type="non-terminal residue" evidence="1">
    <location>
        <position position="1"/>
    </location>
</feature>
<reference evidence="1" key="1">
    <citation type="submission" date="2021-02" db="EMBL/GenBank/DDBJ databases">
        <authorList>
            <person name="Nowell W R."/>
        </authorList>
    </citation>
    <scope>NUCLEOTIDE SEQUENCE</scope>
</reference>
<dbReference type="Proteomes" id="UP000663823">
    <property type="component" value="Unassembled WGS sequence"/>
</dbReference>
<proteinExistence type="predicted"/>
<comment type="caution">
    <text evidence="1">The sequence shown here is derived from an EMBL/GenBank/DDBJ whole genome shotgun (WGS) entry which is preliminary data.</text>
</comment>
<gene>
    <name evidence="1" type="ORF">OTI717_LOCUS43083</name>
</gene>
<sequence>MDSLKALAGSIKDACTVPGVEYNNDIICGGTGDFNGRKSS</sequence>
<organism evidence="1 2">
    <name type="scientific">Rotaria sordida</name>
    <dbReference type="NCBI Taxonomy" id="392033"/>
    <lineage>
        <taxon>Eukaryota</taxon>
        <taxon>Metazoa</taxon>
        <taxon>Spiralia</taxon>
        <taxon>Gnathifera</taxon>
        <taxon>Rotifera</taxon>
        <taxon>Eurotatoria</taxon>
        <taxon>Bdelloidea</taxon>
        <taxon>Philodinida</taxon>
        <taxon>Philodinidae</taxon>
        <taxon>Rotaria</taxon>
    </lineage>
</organism>
<evidence type="ECO:0000313" key="1">
    <source>
        <dbReference type="EMBL" id="CAF4335314.1"/>
    </source>
</evidence>
<accession>A0A820K634</accession>
<dbReference type="EMBL" id="CAJOAX010058397">
    <property type="protein sequence ID" value="CAF4335314.1"/>
    <property type="molecule type" value="Genomic_DNA"/>
</dbReference>
<name>A0A820K634_9BILA</name>